<sequence length="64" mass="7254">MKRSLILSIILLPLLASAHPGHGTTEGFTIIHYFTEWNHAMFTWPVILLTVGIVIKAKRRTRNA</sequence>
<accession>A0ABZ0XNN5</accession>
<proteinExistence type="predicted"/>
<evidence type="ECO:0000256" key="1">
    <source>
        <dbReference type="SAM" id="Phobius"/>
    </source>
</evidence>
<evidence type="ECO:0000313" key="3">
    <source>
        <dbReference type="EMBL" id="WQG92188.1"/>
    </source>
</evidence>
<organism evidence="3 4">
    <name type="scientific">Chitinophaga sancti</name>
    <dbReference type="NCBI Taxonomy" id="1004"/>
    <lineage>
        <taxon>Bacteria</taxon>
        <taxon>Pseudomonadati</taxon>
        <taxon>Bacteroidota</taxon>
        <taxon>Chitinophagia</taxon>
        <taxon>Chitinophagales</taxon>
        <taxon>Chitinophagaceae</taxon>
        <taxon>Chitinophaga</taxon>
    </lineage>
</organism>
<keyword evidence="1" id="KW-0472">Membrane</keyword>
<name>A0ABZ0XNN5_9BACT</name>
<dbReference type="EMBL" id="CP140154">
    <property type="protein sequence ID" value="WQG92188.1"/>
    <property type="molecule type" value="Genomic_DNA"/>
</dbReference>
<dbReference type="RefSeq" id="WP_072363788.1">
    <property type="nucleotide sequence ID" value="NZ_CP139972.1"/>
</dbReference>
<feature type="chain" id="PRO_5045702462" description="HupE / UreJ protein" evidence="2">
    <location>
        <begin position="19"/>
        <end position="64"/>
    </location>
</feature>
<keyword evidence="2" id="KW-0732">Signal</keyword>
<keyword evidence="1" id="KW-1133">Transmembrane helix</keyword>
<evidence type="ECO:0008006" key="5">
    <source>
        <dbReference type="Google" id="ProtNLM"/>
    </source>
</evidence>
<keyword evidence="4" id="KW-1185">Reference proteome</keyword>
<evidence type="ECO:0000313" key="4">
    <source>
        <dbReference type="Proteomes" id="UP001326715"/>
    </source>
</evidence>
<protein>
    <recommendedName>
        <fullName evidence="5">HupE / UreJ protein</fullName>
    </recommendedName>
</protein>
<keyword evidence="1" id="KW-0812">Transmembrane</keyword>
<feature type="signal peptide" evidence="2">
    <location>
        <begin position="1"/>
        <end position="18"/>
    </location>
</feature>
<gene>
    <name evidence="3" type="ORF">SR876_11790</name>
</gene>
<feature type="transmembrane region" description="Helical" evidence="1">
    <location>
        <begin position="39"/>
        <end position="57"/>
    </location>
</feature>
<reference evidence="3 4" key="1">
    <citation type="submission" date="2023-11" db="EMBL/GenBank/DDBJ databases">
        <title>MicrobeMod: A computational toolkit for identifying prokaryotic methylation and restriction-modification with nanopore sequencing.</title>
        <authorList>
            <person name="Crits-Christoph A."/>
            <person name="Kang S.C."/>
            <person name="Lee H."/>
            <person name="Ostrov N."/>
        </authorList>
    </citation>
    <scope>NUCLEOTIDE SEQUENCE [LARGE SCALE GENOMIC DNA]</scope>
    <source>
        <strain evidence="3 4">ATCC 23090</strain>
    </source>
</reference>
<evidence type="ECO:0000256" key="2">
    <source>
        <dbReference type="SAM" id="SignalP"/>
    </source>
</evidence>
<dbReference type="Proteomes" id="UP001326715">
    <property type="component" value="Chromosome"/>
</dbReference>